<sequence length="298" mass="33590">MTESRQANAPLPDVPSAERRFVDANGVTLHAVAAGDSADPLVVLLHGFPEFWYEWSEYVGRFVDAGYRVLIPDQRGYNLSDRPDGVRSYRTSALSADVASLVEAEGRETAHVIGHDWGGAIAWDLSLRHPGVVDRLGIVNVPHPTAFERTLRSSPRQLSKSWYAFVFQLPRFPEWALARNDFDALVTSMREPANDGAFDEADFERYRRTWSEPGALTAAINWYRARARHYDEPPRERVAQPTLIVWGENDQALVPELAPTSLEYCEDATLARFPHATHWVVHEHPDRVSAVLLDHLEG</sequence>
<evidence type="ECO:0000259" key="2">
    <source>
        <dbReference type="Pfam" id="PF00561"/>
    </source>
</evidence>
<comment type="caution">
    <text evidence="3">The sequence shown here is derived from an EMBL/GenBank/DDBJ whole genome shotgun (WGS) entry which is preliminary data.</text>
</comment>
<dbReference type="PRINTS" id="PR00111">
    <property type="entry name" value="ABHYDROLASE"/>
</dbReference>
<dbReference type="InterPro" id="IPR000639">
    <property type="entry name" value="Epox_hydrolase-like"/>
</dbReference>
<dbReference type="SUPFAM" id="SSF53474">
    <property type="entry name" value="alpha/beta-Hydrolases"/>
    <property type="match status" value="1"/>
</dbReference>
<feature type="domain" description="AB hydrolase-1" evidence="2">
    <location>
        <begin position="40"/>
        <end position="285"/>
    </location>
</feature>
<dbReference type="PRINTS" id="PR00412">
    <property type="entry name" value="EPOXHYDRLASE"/>
</dbReference>
<reference evidence="3 4" key="1">
    <citation type="submission" date="2018-10" db="EMBL/GenBank/DDBJ databases">
        <title>Natrarchaeobius chitinivorans gen. nov., sp. nov., and Natrarchaeobius haloalkaliphilus sp. nov., alkaliphilic, chitin-utilizing haloarchaea from hypersaline alkaline lakes.</title>
        <authorList>
            <person name="Sorokin D.Y."/>
            <person name="Elcheninov A.G."/>
            <person name="Kostrikina N.A."/>
            <person name="Bale N.J."/>
            <person name="Sinninghe Damste J.S."/>
            <person name="Khijniak T.V."/>
            <person name="Kublanov I.V."/>
            <person name="Toshchakov S.V."/>
        </authorList>
    </citation>
    <scope>NUCLEOTIDE SEQUENCE [LARGE SCALE GENOMIC DNA]</scope>
    <source>
        <strain evidence="3 4">AArcht7</strain>
    </source>
</reference>
<dbReference type="Proteomes" id="UP000281431">
    <property type="component" value="Unassembled WGS sequence"/>
</dbReference>
<name>A0A3N6MK40_NATCH</name>
<dbReference type="InterPro" id="IPR000073">
    <property type="entry name" value="AB_hydrolase_1"/>
</dbReference>
<evidence type="ECO:0000256" key="1">
    <source>
        <dbReference type="ARBA" id="ARBA00022801"/>
    </source>
</evidence>
<dbReference type="Gene3D" id="3.40.50.1820">
    <property type="entry name" value="alpha/beta hydrolase"/>
    <property type="match status" value="1"/>
</dbReference>
<evidence type="ECO:0000313" key="3">
    <source>
        <dbReference type="EMBL" id="RQH01715.1"/>
    </source>
</evidence>
<dbReference type="InterPro" id="IPR029058">
    <property type="entry name" value="AB_hydrolase_fold"/>
</dbReference>
<accession>A0A3N6MK40</accession>
<organism evidence="3 4">
    <name type="scientific">Natrarchaeobius chitinivorans</name>
    <dbReference type="NCBI Taxonomy" id="1679083"/>
    <lineage>
        <taxon>Archaea</taxon>
        <taxon>Methanobacteriati</taxon>
        <taxon>Methanobacteriota</taxon>
        <taxon>Stenosarchaea group</taxon>
        <taxon>Halobacteria</taxon>
        <taxon>Halobacteriales</taxon>
        <taxon>Natrialbaceae</taxon>
        <taxon>Natrarchaeobius</taxon>
    </lineage>
</organism>
<proteinExistence type="predicted"/>
<evidence type="ECO:0000313" key="4">
    <source>
        <dbReference type="Proteomes" id="UP000281431"/>
    </source>
</evidence>
<keyword evidence="4" id="KW-1185">Reference proteome</keyword>
<dbReference type="OrthoDB" id="299757at2157"/>
<gene>
    <name evidence="3" type="ORF">EA472_05145</name>
</gene>
<dbReference type="AlphaFoldDB" id="A0A3N6MK40"/>
<dbReference type="GO" id="GO:0016787">
    <property type="term" value="F:hydrolase activity"/>
    <property type="evidence" value="ECO:0007669"/>
    <property type="project" value="UniProtKB-KW"/>
</dbReference>
<protein>
    <submittedName>
        <fullName evidence="3">Alpha/beta hydrolase</fullName>
    </submittedName>
</protein>
<dbReference type="PANTHER" id="PTHR43329">
    <property type="entry name" value="EPOXIDE HYDROLASE"/>
    <property type="match status" value="1"/>
</dbReference>
<keyword evidence="1 3" id="KW-0378">Hydrolase</keyword>
<dbReference type="Pfam" id="PF00561">
    <property type="entry name" value="Abhydrolase_1"/>
    <property type="match status" value="1"/>
</dbReference>
<dbReference type="EMBL" id="REFZ01000003">
    <property type="protein sequence ID" value="RQH01715.1"/>
    <property type="molecule type" value="Genomic_DNA"/>
</dbReference>